<dbReference type="GO" id="GO:0008234">
    <property type="term" value="F:cysteine-type peptidase activity"/>
    <property type="evidence" value="ECO:0007669"/>
    <property type="project" value="InterPro"/>
</dbReference>
<dbReference type="KEGG" id="eus:EUTSA_v10010036mg"/>
<gene>
    <name evidence="4" type="ORF">EUTSA_v10010036mg</name>
</gene>
<evidence type="ECO:0000313" key="5">
    <source>
        <dbReference type="Proteomes" id="UP000030689"/>
    </source>
</evidence>
<keyword evidence="1" id="KW-0645">Protease</keyword>
<dbReference type="GO" id="GO:0006508">
    <property type="term" value="P:proteolysis"/>
    <property type="evidence" value="ECO:0007669"/>
    <property type="project" value="UniProtKB-KW"/>
</dbReference>
<dbReference type="Proteomes" id="UP000030689">
    <property type="component" value="Unassembled WGS sequence"/>
</dbReference>
<dbReference type="Pfam" id="PF02902">
    <property type="entry name" value="Peptidase_C48"/>
    <property type="match status" value="1"/>
</dbReference>
<keyword evidence="5" id="KW-1185">Reference proteome</keyword>
<evidence type="ECO:0000259" key="3">
    <source>
        <dbReference type="Pfam" id="PF02902"/>
    </source>
</evidence>
<dbReference type="AlphaFoldDB" id="V4KV01"/>
<keyword evidence="2" id="KW-0378">Hydrolase</keyword>
<dbReference type="EMBL" id="KI517683">
    <property type="protein sequence ID" value="ESQ33857.1"/>
    <property type="molecule type" value="Genomic_DNA"/>
</dbReference>
<protein>
    <recommendedName>
        <fullName evidence="3">Ubiquitin-like protease family profile domain-containing protein</fullName>
    </recommendedName>
</protein>
<feature type="domain" description="Ubiquitin-like protease family profile" evidence="3">
    <location>
        <begin position="3"/>
        <end position="60"/>
    </location>
</feature>
<dbReference type="InterPro" id="IPR003653">
    <property type="entry name" value="Peptidase_C48_C"/>
</dbReference>
<evidence type="ECO:0000256" key="1">
    <source>
        <dbReference type="ARBA" id="ARBA00022670"/>
    </source>
</evidence>
<sequence length="70" mass="7621">MSQINLTPFTIERITGLPQISSTPDAGMCSVFLLQSHALGGVEAARAFDLSSFETELKKFITALVKQYSI</sequence>
<dbReference type="Gramene" id="ESQ33857">
    <property type="protein sequence ID" value="ESQ33857"/>
    <property type="gene ID" value="EUTSA_v10010036mg"/>
</dbReference>
<proteinExistence type="predicted"/>
<organism evidence="4 5">
    <name type="scientific">Eutrema salsugineum</name>
    <name type="common">Saltwater cress</name>
    <name type="synonym">Sisymbrium salsugineum</name>
    <dbReference type="NCBI Taxonomy" id="72664"/>
    <lineage>
        <taxon>Eukaryota</taxon>
        <taxon>Viridiplantae</taxon>
        <taxon>Streptophyta</taxon>
        <taxon>Embryophyta</taxon>
        <taxon>Tracheophyta</taxon>
        <taxon>Spermatophyta</taxon>
        <taxon>Magnoliopsida</taxon>
        <taxon>eudicotyledons</taxon>
        <taxon>Gunneridae</taxon>
        <taxon>Pentapetalae</taxon>
        <taxon>rosids</taxon>
        <taxon>malvids</taxon>
        <taxon>Brassicales</taxon>
        <taxon>Brassicaceae</taxon>
        <taxon>Eutremeae</taxon>
        <taxon>Eutrema</taxon>
    </lineage>
</organism>
<accession>V4KV01</accession>
<evidence type="ECO:0000256" key="2">
    <source>
        <dbReference type="ARBA" id="ARBA00022801"/>
    </source>
</evidence>
<reference evidence="4 5" key="1">
    <citation type="journal article" date="2013" name="Front. Plant Sci.">
        <title>The Reference Genome of the Halophytic Plant Eutrema salsugineum.</title>
        <authorList>
            <person name="Yang R."/>
            <person name="Jarvis D.E."/>
            <person name="Chen H."/>
            <person name="Beilstein M.A."/>
            <person name="Grimwood J."/>
            <person name="Jenkins J."/>
            <person name="Shu S."/>
            <person name="Prochnik S."/>
            <person name="Xin M."/>
            <person name="Ma C."/>
            <person name="Schmutz J."/>
            <person name="Wing R.A."/>
            <person name="Mitchell-Olds T."/>
            <person name="Schumaker K.S."/>
            <person name="Wang X."/>
        </authorList>
    </citation>
    <scope>NUCLEOTIDE SEQUENCE [LARGE SCALE GENOMIC DNA]</scope>
</reference>
<evidence type="ECO:0000313" key="4">
    <source>
        <dbReference type="EMBL" id="ESQ33857.1"/>
    </source>
</evidence>
<name>V4KV01_EUTSA</name>